<evidence type="ECO:0000313" key="3">
    <source>
        <dbReference type="Proteomes" id="UP000241769"/>
    </source>
</evidence>
<name>A0A2P6N2G3_9EUKA</name>
<dbReference type="Gene3D" id="1.20.1280.50">
    <property type="match status" value="1"/>
</dbReference>
<evidence type="ECO:0000313" key="2">
    <source>
        <dbReference type="EMBL" id="PRP78148.1"/>
    </source>
</evidence>
<gene>
    <name evidence="2" type="ORF">PROFUN_13950</name>
</gene>
<dbReference type="SUPFAM" id="SSF48403">
    <property type="entry name" value="Ankyrin repeat"/>
    <property type="match status" value="1"/>
</dbReference>
<dbReference type="InterPro" id="IPR002110">
    <property type="entry name" value="Ankyrin_rpt"/>
</dbReference>
<dbReference type="AlphaFoldDB" id="A0A2P6N2G3"/>
<protein>
    <submittedName>
        <fullName evidence="2">NACHT and Ankyrin domain protein</fullName>
    </submittedName>
</protein>
<dbReference type="STRING" id="1890364.A0A2P6N2G3"/>
<dbReference type="SUPFAM" id="SSF81383">
    <property type="entry name" value="F-box domain"/>
    <property type="match status" value="1"/>
</dbReference>
<dbReference type="Pfam" id="PF12937">
    <property type="entry name" value="F-box-like"/>
    <property type="match status" value="1"/>
</dbReference>
<feature type="domain" description="F-box" evidence="1">
    <location>
        <begin position="31"/>
        <end position="65"/>
    </location>
</feature>
<dbReference type="InterPro" id="IPR036770">
    <property type="entry name" value="Ankyrin_rpt-contain_sf"/>
</dbReference>
<dbReference type="InterPro" id="IPR036047">
    <property type="entry name" value="F-box-like_dom_sf"/>
</dbReference>
<reference evidence="2 3" key="1">
    <citation type="journal article" date="2018" name="Genome Biol. Evol.">
        <title>Multiple Roots of Fruiting Body Formation in Amoebozoa.</title>
        <authorList>
            <person name="Hillmann F."/>
            <person name="Forbes G."/>
            <person name="Novohradska S."/>
            <person name="Ferling I."/>
            <person name="Riege K."/>
            <person name="Groth M."/>
            <person name="Westermann M."/>
            <person name="Marz M."/>
            <person name="Spaller T."/>
            <person name="Winckler T."/>
            <person name="Schaap P."/>
            <person name="Glockner G."/>
        </authorList>
    </citation>
    <scope>NUCLEOTIDE SEQUENCE [LARGE SCALE GENOMIC DNA]</scope>
    <source>
        <strain evidence="2 3">Jena</strain>
    </source>
</reference>
<dbReference type="InParanoid" id="A0A2P6N2G3"/>
<sequence>MWLRSGKVCYFGGFRTDRTSRIIIVGELMQWHDLPEEVIHLILVHLRGGDRLSSMLVCKRWHEACLLLFDPTEEDCRAVRWACMNNRPICADYLMRDHRVDELKIYNDLLLLSVQFDHVEIIDLLLLPGRADPSMCWNCPLEKAAELGHGSVVERLLIDPRVEPTDAALWTACLNNRPEVIEILLADARVDPSESNNLALRIAEENDFFQVADVLLRDYRVTERRAERKYKKSQHPDSNQEPIDYSDRYSLPRYQLRHVGLCLLVKISTGILLATASKEAIYNDV</sequence>
<accession>A0A2P6N2G3</accession>
<dbReference type="InterPro" id="IPR001810">
    <property type="entry name" value="F-box_dom"/>
</dbReference>
<dbReference type="Gene3D" id="1.25.40.20">
    <property type="entry name" value="Ankyrin repeat-containing domain"/>
    <property type="match status" value="1"/>
</dbReference>
<dbReference type="Pfam" id="PF12796">
    <property type="entry name" value="Ank_2"/>
    <property type="match status" value="1"/>
</dbReference>
<evidence type="ECO:0000259" key="1">
    <source>
        <dbReference type="Pfam" id="PF12937"/>
    </source>
</evidence>
<dbReference type="Proteomes" id="UP000241769">
    <property type="component" value="Unassembled WGS sequence"/>
</dbReference>
<organism evidence="2 3">
    <name type="scientific">Planoprotostelium fungivorum</name>
    <dbReference type="NCBI Taxonomy" id="1890364"/>
    <lineage>
        <taxon>Eukaryota</taxon>
        <taxon>Amoebozoa</taxon>
        <taxon>Evosea</taxon>
        <taxon>Variosea</taxon>
        <taxon>Cavosteliida</taxon>
        <taxon>Cavosteliaceae</taxon>
        <taxon>Planoprotostelium</taxon>
    </lineage>
</organism>
<dbReference type="CDD" id="cd09917">
    <property type="entry name" value="F-box_SF"/>
    <property type="match status" value="1"/>
</dbReference>
<dbReference type="EMBL" id="MDYQ01000238">
    <property type="protein sequence ID" value="PRP78148.1"/>
    <property type="molecule type" value="Genomic_DNA"/>
</dbReference>
<comment type="caution">
    <text evidence="2">The sequence shown here is derived from an EMBL/GenBank/DDBJ whole genome shotgun (WGS) entry which is preliminary data.</text>
</comment>
<keyword evidence="3" id="KW-1185">Reference proteome</keyword>
<proteinExistence type="predicted"/>